<dbReference type="EMBL" id="UGTB01000004">
    <property type="protein sequence ID" value="SUB61046.1"/>
    <property type="molecule type" value="Genomic_DNA"/>
</dbReference>
<reference evidence="1 2" key="1">
    <citation type="submission" date="2018-06" db="EMBL/GenBank/DDBJ databases">
        <authorList>
            <consortium name="Pathogen Informatics"/>
            <person name="Doyle S."/>
        </authorList>
    </citation>
    <scope>NUCLEOTIDE SEQUENCE [LARGE SCALE GENOMIC DNA]</scope>
    <source>
        <strain evidence="1 2">NCTC11460</strain>
    </source>
</reference>
<dbReference type="AlphaFoldDB" id="A0A379CH20"/>
<proteinExistence type="predicted"/>
<protein>
    <recommendedName>
        <fullName evidence="3">DUF2577 domain-containing protein</fullName>
    </recommendedName>
</protein>
<accession>A0A379CH20</accession>
<evidence type="ECO:0008006" key="3">
    <source>
        <dbReference type="Google" id="ProtNLM"/>
    </source>
</evidence>
<organism evidence="1 2">
    <name type="scientific">Peptostreptococcus anaerobius</name>
    <dbReference type="NCBI Taxonomy" id="1261"/>
    <lineage>
        <taxon>Bacteria</taxon>
        <taxon>Bacillati</taxon>
        <taxon>Bacillota</taxon>
        <taxon>Clostridia</taxon>
        <taxon>Peptostreptococcales</taxon>
        <taxon>Peptostreptococcaceae</taxon>
        <taxon>Peptostreptococcus</taxon>
    </lineage>
</organism>
<dbReference type="Proteomes" id="UP000255101">
    <property type="component" value="Unassembled WGS sequence"/>
</dbReference>
<gene>
    <name evidence="1" type="ORF">NCTC11460_00963</name>
</gene>
<sequence>MSSISEFIEIIRNEGMRNYTPSFFYAEVTRDYPNIELKFNDMTLKKEQIKYTSWIKFLCEGYITENANGPESHRHKIKDIKLKKGDTILIKFDGDSVLILDRVVV</sequence>
<name>A0A379CH20_9FIRM</name>
<evidence type="ECO:0000313" key="1">
    <source>
        <dbReference type="EMBL" id="SUB61046.1"/>
    </source>
</evidence>
<dbReference type="RefSeq" id="WP_002845605.1">
    <property type="nucleotide sequence ID" value="NZ_FOVA01000002.1"/>
</dbReference>
<evidence type="ECO:0000313" key="2">
    <source>
        <dbReference type="Proteomes" id="UP000255101"/>
    </source>
</evidence>